<dbReference type="Proteomes" id="UP000008311">
    <property type="component" value="Unassembled WGS sequence"/>
</dbReference>
<dbReference type="InParanoid" id="B9TD81"/>
<protein>
    <submittedName>
        <fullName evidence="1">Uncharacterized protein</fullName>
    </submittedName>
</protein>
<proteinExistence type="predicted"/>
<name>B9TD81_RICCO</name>
<accession>B9TD81</accession>
<dbReference type="EMBL" id="EQ977981">
    <property type="protein sequence ID" value="EEF26183.1"/>
    <property type="molecule type" value="Genomic_DNA"/>
</dbReference>
<sequence length="80" mass="9073">MVNILLTMEKEIEDLKIIASPLRLQQSLPQKPGSPPSITLVTSGRYVPRTVRLPILEEDSSVRPKDWRTGLYKLESSELL</sequence>
<gene>
    <name evidence="1" type="ORF">RCOM_2005350</name>
</gene>
<dbReference type="AlphaFoldDB" id="B9TD81"/>
<keyword evidence="2" id="KW-1185">Reference proteome</keyword>
<evidence type="ECO:0000313" key="1">
    <source>
        <dbReference type="EMBL" id="EEF26183.1"/>
    </source>
</evidence>
<evidence type="ECO:0000313" key="2">
    <source>
        <dbReference type="Proteomes" id="UP000008311"/>
    </source>
</evidence>
<reference evidence="2" key="1">
    <citation type="journal article" date="2010" name="Nat. Biotechnol.">
        <title>Draft genome sequence of the oilseed species Ricinus communis.</title>
        <authorList>
            <person name="Chan A.P."/>
            <person name="Crabtree J."/>
            <person name="Zhao Q."/>
            <person name="Lorenzi H."/>
            <person name="Orvis J."/>
            <person name="Puiu D."/>
            <person name="Melake-Berhan A."/>
            <person name="Jones K.M."/>
            <person name="Redman J."/>
            <person name="Chen G."/>
            <person name="Cahoon E.B."/>
            <person name="Gedil M."/>
            <person name="Stanke M."/>
            <person name="Haas B.J."/>
            <person name="Wortman J.R."/>
            <person name="Fraser-Liggett C.M."/>
            <person name="Ravel J."/>
            <person name="Rabinowicz P.D."/>
        </authorList>
    </citation>
    <scope>NUCLEOTIDE SEQUENCE [LARGE SCALE GENOMIC DNA]</scope>
    <source>
        <strain evidence="2">cv. Hale</strain>
    </source>
</reference>
<organism evidence="1 2">
    <name type="scientific">Ricinus communis</name>
    <name type="common">Castor bean</name>
    <dbReference type="NCBI Taxonomy" id="3988"/>
    <lineage>
        <taxon>Eukaryota</taxon>
        <taxon>Viridiplantae</taxon>
        <taxon>Streptophyta</taxon>
        <taxon>Embryophyta</taxon>
        <taxon>Tracheophyta</taxon>
        <taxon>Spermatophyta</taxon>
        <taxon>Magnoliopsida</taxon>
        <taxon>eudicotyledons</taxon>
        <taxon>Gunneridae</taxon>
        <taxon>Pentapetalae</taxon>
        <taxon>rosids</taxon>
        <taxon>fabids</taxon>
        <taxon>Malpighiales</taxon>
        <taxon>Euphorbiaceae</taxon>
        <taxon>Acalyphoideae</taxon>
        <taxon>Acalypheae</taxon>
        <taxon>Ricinus</taxon>
    </lineage>
</organism>